<keyword evidence="3" id="KW-1185">Reference proteome</keyword>
<feature type="region of interest" description="Disordered" evidence="1">
    <location>
        <begin position="14"/>
        <end position="35"/>
    </location>
</feature>
<evidence type="ECO:0000256" key="1">
    <source>
        <dbReference type="SAM" id="MobiDB-lite"/>
    </source>
</evidence>
<organism evidence="2 3">
    <name type="scientific">Zosterops borbonicus</name>
    <dbReference type="NCBI Taxonomy" id="364589"/>
    <lineage>
        <taxon>Eukaryota</taxon>
        <taxon>Metazoa</taxon>
        <taxon>Chordata</taxon>
        <taxon>Craniata</taxon>
        <taxon>Vertebrata</taxon>
        <taxon>Euteleostomi</taxon>
        <taxon>Archelosauria</taxon>
        <taxon>Archosauria</taxon>
        <taxon>Dinosauria</taxon>
        <taxon>Saurischia</taxon>
        <taxon>Theropoda</taxon>
        <taxon>Coelurosauria</taxon>
        <taxon>Aves</taxon>
        <taxon>Neognathae</taxon>
        <taxon>Neoaves</taxon>
        <taxon>Telluraves</taxon>
        <taxon>Australaves</taxon>
        <taxon>Passeriformes</taxon>
        <taxon>Sylvioidea</taxon>
        <taxon>Zosteropidae</taxon>
        <taxon>Zosterops</taxon>
    </lineage>
</organism>
<protein>
    <submittedName>
        <fullName evidence="2">Uncharacterized protein</fullName>
    </submittedName>
</protein>
<dbReference type="EMBL" id="SWJQ01000105">
    <property type="protein sequence ID" value="TRZ22141.1"/>
    <property type="molecule type" value="Genomic_DNA"/>
</dbReference>
<name>A0A8K1LQF7_9PASS</name>
<evidence type="ECO:0000313" key="2">
    <source>
        <dbReference type="EMBL" id="TRZ22141.1"/>
    </source>
</evidence>
<comment type="caution">
    <text evidence="2">The sequence shown here is derived from an EMBL/GenBank/DDBJ whole genome shotgun (WGS) entry which is preliminary data.</text>
</comment>
<proteinExistence type="predicted"/>
<evidence type="ECO:0000313" key="3">
    <source>
        <dbReference type="Proteomes" id="UP000796761"/>
    </source>
</evidence>
<sequence length="95" mass="10755">MVLVLRWFPGMVKQGKAGTGREAGPQGKKRNDRARLETAHSSRIDFYFASTQDLISILVEDREDDQISTPKEESRKTLGTSFILTGKPFQNLTRE</sequence>
<reference evidence="2" key="1">
    <citation type="submission" date="2019-04" db="EMBL/GenBank/DDBJ databases">
        <title>Genome assembly of Zosterops borbonicus 15179.</title>
        <authorList>
            <person name="Leroy T."/>
            <person name="Anselmetti Y."/>
            <person name="Tilak M.-K."/>
            <person name="Nabholz B."/>
        </authorList>
    </citation>
    <scope>NUCLEOTIDE SEQUENCE</scope>
    <source>
        <strain evidence="2">HGM_15179</strain>
        <tissue evidence="2">Muscle</tissue>
    </source>
</reference>
<dbReference type="AlphaFoldDB" id="A0A8K1LQF7"/>
<accession>A0A8K1LQF7</accession>
<dbReference type="Proteomes" id="UP000796761">
    <property type="component" value="Unassembled WGS sequence"/>
</dbReference>
<gene>
    <name evidence="2" type="ORF">HGM15179_005045</name>
</gene>